<reference evidence="1" key="1">
    <citation type="submission" date="2014-08" db="EMBL/GenBank/DDBJ databases">
        <title>Draft genome sequences of Sphingobium herbicidovorans.</title>
        <authorList>
            <person name="Gan H.M."/>
            <person name="Gan H.Y."/>
            <person name="Savka M.A."/>
        </authorList>
    </citation>
    <scope>NUCLEOTIDE SEQUENCE [LARGE SCALE GENOMIC DNA]</scope>
    <source>
        <strain evidence="1">NBRC 16415</strain>
    </source>
</reference>
<sequence length="194" mass="22259">MALINPAKNTVPLIARLKAEDDPIRRRNLLNMIDHSRAELALNFDATLAGLSENAQHRSYNSNDPEQNPKGKVEIRRYYERLRDLNLLRIECETDRLVVDRHCVFREGPLRIAYPGKVLAMMGIAVDQEDADYLFEARIATLWPYDDDGLCLGEHSYMAGDGFDAIADRKLRWEDILPADPYLPVTQDLAWAYQ</sequence>
<protein>
    <submittedName>
        <fullName evidence="1">Uncharacterized protein</fullName>
    </submittedName>
</protein>
<dbReference type="EMBL" id="JFZA02000035">
    <property type="protein sequence ID" value="KFG89075.1"/>
    <property type="molecule type" value="Genomic_DNA"/>
</dbReference>
<dbReference type="Proteomes" id="UP000024284">
    <property type="component" value="Unassembled WGS sequence"/>
</dbReference>
<comment type="caution">
    <text evidence="1">The sequence shown here is derived from an EMBL/GenBank/DDBJ whole genome shotgun (WGS) entry which is preliminary data.</text>
</comment>
<name>A0A086P6Q7_SPHHM</name>
<dbReference type="PATRIC" id="fig|1219045.3.peg.3187"/>
<evidence type="ECO:0000313" key="2">
    <source>
        <dbReference type="Proteomes" id="UP000024284"/>
    </source>
</evidence>
<dbReference type="RefSeq" id="WP_051908430.1">
    <property type="nucleotide sequence ID" value="NZ_BCZD01000050.1"/>
</dbReference>
<dbReference type="eggNOG" id="ENOG503441V">
    <property type="taxonomic scope" value="Bacteria"/>
</dbReference>
<dbReference type="AlphaFoldDB" id="A0A086P6Q7"/>
<proteinExistence type="predicted"/>
<evidence type="ECO:0000313" key="1">
    <source>
        <dbReference type="EMBL" id="KFG89075.1"/>
    </source>
</evidence>
<organism evidence="1 2">
    <name type="scientific">Sphingobium herbicidovorans (strain ATCC 700291 / DSM 11019 / CCUG 56400 / KCTC 2939 / LMG 18315 / NBRC 16415 / MH)</name>
    <name type="common">Sphingomonas herbicidovorans</name>
    <dbReference type="NCBI Taxonomy" id="1219045"/>
    <lineage>
        <taxon>Bacteria</taxon>
        <taxon>Pseudomonadati</taxon>
        <taxon>Pseudomonadota</taxon>
        <taxon>Alphaproteobacteria</taxon>
        <taxon>Sphingomonadales</taxon>
        <taxon>Sphingomonadaceae</taxon>
        <taxon>Sphingobium</taxon>
    </lineage>
</organism>
<keyword evidence="2" id="KW-1185">Reference proteome</keyword>
<accession>A0A086P6Q7</accession>
<gene>
    <name evidence="1" type="ORF">BV98_003141</name>
</gene>
<dbReference type="OrthoDB" id="2375018at2"/>